<dbReference type="EMBL" id="CP036532">
    <property type="protein sequence ID" value="QBK31495.1"/>
    <property type="molecule type" value="Genomic_DNA"/>
</dbReference>
<reference evidence="1 2" key="1">
    <citation type="journal article" date="2017" name="Int. J. Syst. Evol. Microbiol.">
        <title>Roseitalea porphyridii gen. nov., sp. nov., isolated from a red alga, and reclassification of Hoeflea suaedae Chung et al. 2013 as Pseudohoeflea suaedae gen. nov., comb. nov.</title>
        <authorList>
            <person name="Hyeon J.W."/>
            <person name="Jeong S.E."/>
            <person name="Baek K."/>
            <person name="Jeon C.O."/>
        </authorList>
    </citation>
    <scope>NUCLEOTIDE SEQUENCE [LARGE SCALE GENOMIC DNA]</scope>
    <source>
        <strain evidence="1 2">MA7-20</strain>
    </source>
</reference>
<organism evidence="1 2">
    <name type="scientific">Roseitalea porphyridii</name>
    <dbReference type="NCBI Taxonomy" id="1852022"/>
    <lineage>
        <taxon>Bacteria</taxon>
        <taxon>Pseudomonadati</taxon>
        <taxon>Pseudomonadota</taxon>
        <taxon>Alphaproteobacteria</taxon>
        <taxon>Hyphomicrobiales</taxon>
        <taxon>Ahrensiaceae</taxon>
        <taxon>Roseitalea</taxon>
    </lineage>
</organism>
<dbReference type="AlphaFoldDB" id="A0A4P6V2S6"/>
<dbReference type="Proteomes" id="UP000293719">
    <property type="component" value="Chromosome"/>
</dbReference>
<keyword evidence="2" id="KW-1185">Reference proteome</keyword>
<sequence length="76" mass="8636">MESKRDILEIHLTEVAGFDLPDEVKKTLSDDMLRGKGFEACHQAIRAQTGIWVPELEQVFKDLDRLLGLPTPDMVK</sequence>
<gene>
    <name evidence="1" type="ORF">E0E05_13275</name>
</gene>
<accession>A0A4P6V2S6</accession>
<dbReference type="KEGG" id="rpod:E0E05_13275"/>
<evidence type="ECO:0000313" key="2">
    <source>
        <dbReference type="Proteomes" id="UP000293719"/>
    </source>
</evidence>
<evidence type="ECO:0000313" key="1">
    <source>
        <dbReference type="EMBL" id="QBK31495.1"/>
    </source>
</evidence>
<proteinExistence type="predicted"/>
<protein>
    <submittedName>
        <fullName evidence="1">Uncharacterized protein</fullName>
    </submittedName>
</protein>
<dbReference type="OrthoDB" id="9877854at2"/>
<dbReference type="RefSeq" id="WP_039724411.1">
    <property type="nucleotide sequence ID" value="NZ_CP036532.1"/>
</dbReference>
<dbReference type="GeneID" id="90768275"/>
<name>A0A4P6V2S6_9HYPH</name>